<evidence type="ECO:0000259" key="1">
    <source>
        <dbReference type="Pfam" id="PF01814"/>
    </source>
</evidence>
<gene>
    <name evidence="2" type="ORF">Aph01nite_57120</name>
</gene>
<sequence length="164" mass="18014">MEAPDLGISLNDRLTALGNQLIDVHIWLREELAELRESLGDGRPKELQAHCLAFCSALERHHTGEDAVAFPQLAEEFPELRPTLESLSRDHLMVTSIMGNLQALLDGLGPAASPAERTRALGELDGLAALLDSHFAFEERKLTAALNSLRHTGPTPDYLLPDEF</sequence>
<protein>
    <recommendedName>
        <fullName evidence="1">Hemerythrin-like domain-containing protein</fullName>
    </recommendedName>
</protein>
<dbReference type="Pfam" id="PF01814">
    <property type="entry name" value="Hemerythrin"/>
    <property type="match status" value="1"/>
</dbReference>
<reference evidence="2" key="1">
    <citation type="submission" date="2021-01" db="EMBL/GenBank/DDBJ databases">
        <title>Whole genome shotgun sequence of Acrocarpospora phusangensis NBRC 108782.</title>
        <authorList>
            <person name="Komaki H."/>
            <person name="Tamura T."/>
        </authorList>
    </citation>
    <scope>NUCLEOTIDE SEQUENCE</scope>
    <source>
        <strain evidence="2">NBRC 108782</strain>
    </source>
</reference>
<evidence type="ECO:0000313" key="3">
    <source>
        <dbReference type="Proteomes" id="UP000640052"/>
    </source>
</evidence>
<name>A0A919QJM9_9ACTN</name>
<organism evidence="2 3">
    <name type="scientific">Acrocarpospora phusangensis</name>
    <dbReference type="NCBI Taxonomy" id="1070424"/>
    <lineage>
        <taxon>Bacteria</taxon>
        <taxon>Bacillati</taxon>
        <taxon>Actinomycetota</taxon>
        <taxon>Actinomycetes</taxon>
        <taxon>Streptosporangiales</taxon>
        <taxon>Streptosporangiaceae</taxon>
        <taxon>Acrocarpospora</taxon>
    </lineage>
</organism>
<dbReference type="Proteomes" id="UP000640052">
    <property type="component" value="Unassembled WGS sequence"/>
</dbReference>
<keyword evidence="3" id="KW-1185">Reference proteome</keyword>
<proteinExistence type="predicted"/>
<feature type="domain" description="Hemerythrin-like" evidence="1">
    <location>
        <begin position="21"/>
        <end position="144"/>
    </location>
</feature>
<dbReference type="EMBL" id="BOOA01000055">
    <property type="protein sequence ID" value="GIH27402.1"/>
    <property type="molecule type" value="Genomic_DNA"/>
</dbReference>
<dbReference type="InterPro" id="IPR012312">
    <property type="entry name" value="Hemerythrin-like"/>
</dbReference>
<dbReference type="Gene3D" id="1.20.120.520">
    <property type="entry name" value="nmb1532 protein domain like"/>
    <property type="match status" value="1"/>
</dbReference>
<dbReference type="AlphaFoldDB" id="A0A919QJM9"/>
<accession>A0A919QJM9</accession>
<comment type="caution">
    <text evidence="2">The sequence shown here is derived from an EMBL/GenBank/DDBJ whole genome shotgun (WGS) entry which is preliminary data.</text>
</comment>
<evidence type="ECO:0000313" key="2">
    <source>
        <dbReference type="EMBL" id="GIH27402.1"/>
    </source>
</evidence>